<dbReference type="Proteomes" id="UP000192761">
    <property type="component" value="Unassembled WGS sequence"/>
</dbReference>
<dbReference type="EMBL" id="FWXD01000013">
    <property type="protein sequence ID" value="SMC26188.1"/>
    <property type="molecule type" value="Genomic_DNA"/>
</dbReference>
<dbReference type="AlphaFoldDB" id="A0A1W1XRQ6"/>
<evidence type="ECO:0000313" key="3">
    <source>
        <dbReference type="Proteomes" id="UP000192761"/>
    </source>
</evidence>
<gene>
    <name evidence="2" type="ORF">SAMN02745857_02415</name>
</gene>
<name>A0A1W1XRQ6_9NEIS</name>
<keyword evidence="3" id="KW-1185">Reference proteome</keyword>
<feature type="compositionally biased region" description="Basic and acidic residues" evidence="1">
    <location>
        <begin position="22"/>
        <end position="42"/>
    </location>
</feature>
<evidence type="ECO:0000313" key="2">
    <source>
        <dbReference type="EMBL" id="SMC26188.1"/>
    </source>
</evidence>
<proteinExistence type="predicted"/>
<dbReference type="STRING" id="1121001.SAMN02745857_02415"/>
<protein>
    <submittedName>
        <fullName evidence="2">Uncharacterized protein</fullName>
    </submittedName>
</protein>
<accession>A0A1W1XRQ6</accession>
<dbReference type="RefSeq" id="WP_084091056.1">
    <property type="nucleotide sequence ID" value="NZ_FWXD01000013.1"/>
</dbReference>
<sequence>MPINHFDLQRLAAVRIKENIRKKGSPDRFGKDSSDLKGDEGATSKSLVGRLIKQHVDTKK</sequence>
<organism evidence="2 3">
    <name type="scientific">Andreprevotia lacus DSM 23236</name>
    <dbReference type="NCBI Taxonomy" id="1121001"/>
    <lineage>
        <taxon>Bacteria</taxon>
        <taxon>Pseudomonadati</taxon>
        <taxon>Pseudomonadota</taxon>
        <taxon>Betaproteobacteria</taxon>
        <taxon>Neisseriales</taxon>
        <taxon>Chitinibacteraceae</taxon>
        <taxon>Andreprevotia</taxon>
    </lineage>
</organism>
<reference evidence="2 3" key="1">
    <citation type="submission" date="2017-04" db="EMBL/GenBank/DDBJ databases">
        <authorList>
            <person name="Afonso C.L."/>
            <person name="Miller P.J."/>
            <person name="Scott M.A."/>
            <person name="Spackman E."/>
            <person name="Goraichik I."/>
            <person name="Dimitrov K.M."/>
            <person name="Suarez D.L."/>
            <person name="Swayne D.E."/>
        </authorList>
    </citation>
    <scope>NUCLEOTIDE SEQUENCE [LARGE SCALE GENOMIC DNA]</scope>
    <source>
        <strain evidence="2 3">DSM 23236</strain>
    </source>
</reference>
<feature type="region of interest" description="Disordered" evidence="1">
    <location>
        <begin position="22"/>
        <end position="44"/>
    </location>
</feature>
<evidence type="ECO:0000256" key="1">
    <source>
        <dbReference type="SAM" id="MobiDB-lite"/>
    </source>
</evidence>
<dbReference type="OrthoDB" id="8592608at2"/>